<dbReference type="EMBL" id="BAABAS010000004">
    <property type="protein sequence ID" value="GAA4227928.1"/>
    <property type="molecule type" value="Genomic_DNA"/>
</dbReference>
<dbReference type="SMART" id="SM00220">
    <property type="entry name" value="S_TKc"/>
    <property type="match status" value="1"/>
</dbReference>
<dbReference type="GO" id="GO:0004674">
    <property type="term" value="F:protein serine/threonine kinase activity"/>
    <property type="evidence" value="ECO:0007669"/>
    <property type="project" value="UniProtKB-KW"/>
</dbReference>
<dbReference type="PROSITE" id="PS50011">
    <property type="entry name" value="PROTEIN_KINASE_DOM"/>
    <property type="match status" value="1"/>
</dbReference>
<dbReference type="Gene3D" id="1.25.40.10">
    <property type="entry name" value="Tetratricopeptide repeat domain"/>
    <property type="match status" value="1"/>
</dbReference>
<dbReference type="Pfam" id="PF00069">
    <property type="entry name" value="Pkinase"/>
    <property type="match status" value="1"/>
</dbReference>
<evidence type="ECO:0000256" key="4">
    <source>
        <dbReference type="ARBA" id="ARBA00022741"/>
    </source>
</evidence>
<dbReference type="PANTHER" id="PTHR43289:SF6">
    <property type="entry name" value="SERINE_THREONINE-PROTEIN KINASE NEKL-3"/>
    <property type="match status" value="1"/>
</dbReference>
<dbReference type="SUPFAM" id="SSF48452">
    <property type="entry name" value="TPR-like"/>
    <property type="match status" value="1"/>
</dbReference>
<comment type="caution">
    <text evidence="9">The sequence shown here is derived from an EMBL/GenBank/DDBJ whole genome shotgun (WGS) entry which is preliminary data.</text>
</comment>
<gene>
    <name evidence="9" type="primary">pkaE</name>
    <name evidence="9" type="ORF">GCM10022254_16800</name>
</gene>
<evidence type="ECO:0000256" key="5">
    <source>
        <dbReference type="ARBA" id="ARBA00022777"/>
    </source>
</evidence>
<feature type="domain" description="Protein kinase" evidence="8">
    <location>
        <begin position="13"/>
        <end position="287"/>
    </location>
</feature>
<keyword evidence="4 7" id="KW-0547">Nucleotide-binding</keyword>
<dbReference type="InterPro" id="IPR000719">
    <property type="entry name" value="Prot_kinase_dom"/>
</dbReference>
<dbReference type="Proteomes" id="UP001501710">
    <property type="component" value="Unassembled WGS sequence"/>
</dbReference>
<dbReference type="RefSeq" id="WP_344892324.1">
    <property type="nucleotide sequence ID" value="NZ_BAABAS010000004.1"/>
</dbReference>
<dbReference type="PANTHER" id="PTHR43289">
    <property type="entry name" value="MITOGEN-ACTIVATED PROTEIN KINASE KINASE KINASE 20-RELATED"/>
    <property type="match status" value="1"/>
</dbReference>
<evidence type="ECO:0000313" key="10">
    <source>
        <dbReference type="Proteomes" id="UP001501710"/>
    </source>
</evidence>
<keyword evidence="2 9" id="KW-0723">Serine/threonine-protein kinase</keyword>
<keyword evidence="5 9" id="KW-0418">Kinase</keyword>
<dbReference type="PROSITE" id="PS00107">
    <property type="entry name" value="PROTEIN_KINASE_ATP"/>
    <property type="match status" value="1"/>
</dbReference>
<keyword evidence="6 7" id="KW-0067">ATP-binding</keyword>
<evidence type="ECO:0000259" key="8">
    <source>
        <dbReference type="PROSITE" id="PS50011"/>
    </source>
</evidence>
<dbReference type="InterPro" id="IPR011009">
    <property type="entry name" value="Kinase-like_dom_sf"/>
</dbReference>
<dbReference type="InterPro" id="IPR008271">
    <property type="entry name" value="Ser/Thr_kinase_AS"/>
</dbReference>
<dbReference type="InterPro" id="IPR011990">
    <property type="entry name" value="TPR-like_helical_dom_sf"/>
</dbReference>
<keyword evidence="3" id="KW-0808">Transferase</keyword>
<protein>
    <recommendedName>
        <fullName evidence="1">non-specific serine/threonine protein kinase</fullName>
        <ecNumber evidence="1">2.7.11.1</ecNumber>
    </recommendedName>
</protein>
<evidence type="ECO:0000256" key="2">
    <source>
        <dbReference type="ARBA" id="ARBA00022527"/>
    </source>
</evidence>
<organism evidence="9 10">
    <name type="scientific">Actinomadura meridiana</name>
    <dbReference type="NCBI Taxonomy" id="559626"/>
    <lineage>
        <taxon>Bacteria</taxon>
        <taxon>Bacillati</taxon>
        <taxon>Actinomycetota</taxon>
        <taxon>Actinomycetes</taxon>
        <taxon>Streptosporangiales</taxon>
        <taxon>Thermomonosporaceae</taxon>
        <taxon>Actinomadura</taxon>
    </lineage>
</organism>
<keyword evidence="10" id="KW-1185">Reference proteome</keyword>
<dbReference type="EC" id="2.7.11.1" evidence="1"/>
<dbReference type="CDD" id="cd14014">
    <property type="entry name" value="STKc_PknB_like"/>
    <property type="match status" value="1"/>
</dbReference>
<evidence type="ECO:0000256" key="3">
    <source>
        <dbReference type="ARBA" id="ARBA00022679"/>
    </source>
</evidence>
<dbReference type="PROSITE" id="PS00108">
    <property type="entry name" value="PROTEIN_KINASE_ST"/>
    <property type="match status" value="1"/>
</dbReference>
<accession>A0ABP8BW36</accession>
<proteinExistence type="predicted"/>
<reference evidence="10" key="1">
    <citation type="journal article" date="2019" name="Int. J. Syst. Evol. Microbiol.">
        <title>The Global Catalogue of Microorganisms (GCM) 10K type strain sequencing project: providing services to taxonomists for standard genome sequencing and annotation.</title>
        <authorList>
            <consortium name="The Broad Institute Genomics Platform"/>
            <consortium name="The Broad Institute Genome Sequencing Center for Infectious Disease"/>
            <person name="Wu L."/>
            <person name="Ma J."/>
        </authorList>
    </citation>
    <scope>NUCLEOTIDE SEQUENCE [LARGE SCALE GENOMIC DNA]</scope>
    <source>
        <strain evidence="10">JCM 17440</strain>
    </source>
</reference>
<evidence type="ECO:0000313" key="9">
    <source>
        <dbReference type="EMBL" id="GAA4227928.1"/>
    </source>
</evidence>
<evidence type="ECO:0000256" key="1">
    <source>
        <dbReference type="ARBA" id="ARBA00012513"/>
    </source>
</evidence>
<name>A0ABP8BW36_9ACTN</name>
<feature type="binding site" evidence="7">
    <location>
        <position position="42"/>
    </location>
    <ligand>
        <name>ATP</name>
        <dbReference type="ChEBI" id="CHEBI:30616"/>
    </ligand>
</feature>
<dbReference type="InterPro" id="IPR017441">
    <property type="entry name" value="Protein_kinase_ATP_BS"/>
</dbReference>
<evidence type="ECO:0000256" key="7">
    <source>
        <dbReference type="PROSITE-ProRule" id="PRU10141"/>
    </source>
</evidence>
<dbReference type="SUPFAM" id="SSF56112">
    <property type="entry name" value="Protein kinase-like (PK-like)"/>
    <property type="match status" value="1"/>
</dbReference>
<evidence type="ECO:0000256" key="6">
    <source>
        <dbReference type="ARBA" id="ARBA00022840"/>
    </source>
</evidence>
<sequence length="516" mass="56455">MPSEQTIIGGRYELEPLPIGQGGMGQVYAGYDQRLDRKVAVKLIRFPYGEYDEELVRRFRHEARIMAKLEHPGAPSIYEADVHDDPRRGAQPYLVMQYIDGITVEDLLAEYGPLPVGWAAAIAAQVVAVLHAAHGRGIFHRDLKPSNLMLGPDGTVKVLDFGLAMFHDPDLTRLTRSGVPLGTPSYMSPEQVRGAAVGPQSDFYSLGLVVHETLTGRRLFEGTTDYAVFEQQINDPPPPVRDRRDDVPAGLDALVLRMLSKRAEDRPSDAPGLHAELVRYAADLPFLVGVVAPEPSSIRMYADVLVQISPDHRAARLPGPGPRPVPVPADFSRGDLQRARAQAESLAGASRYGQAVEVLGAVLDPAGRALGPQDADVLRVRMYMAEVLFEGGDYRRAEPAFGDLVRDVAGRYGPRDDRVLHCRRQEATSLALLGETGQAIALLRRLLADEEEIYGPSEPPVFELRRQIGLLELGAGDTDGGAHTLAVLLDDLAETYGPDHPDTRRVQDSLARLSFE</sequence>
<dbReference type="Gene3D" id="3.30.200.20">
    <property type="entry name" value="Phosphorylase Kinase, domain 1"/>
    <property type="match status" value="1"/>
</dbReference>
<dbReference type="Gene3D" id="1.10.510.10">
    <property type="entry name" value="Transferase(Phosphotransferase) domain 1"/>
    <property type="match status" value="1"/>
</dbReference>